<proteinExistence type="inferred from homology"/>
<evidence type="ECO:0000256" key="2">
    <source>
        <dbReference type="ARBA" id="ARBA00012247"/>
    </source>
</evidence>
<dbReference type="PANTHER" id="PTHR43620">
    <property type="entry name" value="GLYCEROPHOSPHORYL DIESTER PHOSPHODIESTERASE"/>
    <property type="match status" value="1"/>
</dbReference>
<sequence length="355" mass="38518">MRFERSRDTCDEYPERVSPRERLLAAFDRTPDDGPIVIGHRGAPGYRPEHTRSSYLLAIESGVDAVEPDVVVSRDGVLVVRHDAEIGETTDVATRPEFADRRTRRVIDGIELDGWFTDDFTWAELATLRCRERIPALREASARFDGAEPMLRLPDLLALVAAASDRVGREVGIVIEVKHAAHFAARGWDLAALVARDLAAAGFSGPVVIESFEQGVLTALQQRGVAASYVYLVEAEGAAADLIAADGEDAATYASQLTPDGLDALAGQVDGISVDKALLLDPARRRVVADAHARGLAVFTWTARPENAFLSERFRRGGGDAAFGDWRGEWREIWGSGVDGVFVDHAELGVGFARG</sequence>
<dbReference type="EC" id="3.1.4.46" evidence="2"/>
<evidence type="ECO:0000313" key="8">
    <source>
        <dbReference type="EMBL" id="KJL38849.1"/>
    </source>
</evidence>
<dbReference type="Gene3D" id="3.20.20.190">
    <property type="entry name" value="Phosphatidylinositol (PI) phosphodiesterase"/>
    <property type="match status" value="1"/>
</dbReference>
<keyword evidence="3" id="KW-0732">Signal</keyword>
<evidence type="ECO:0000259" key="7">
    <source>
        <dbReference type="PROSITE" id="PS51704"/>
    </source>
</evidence>
<dbReference type="InterPro" id="IPR030395">
    <property type="entry name" value="GP_PDE_dom"/>
</dbReference>
<accession>A0A0F0M2A0</accession>
<dbReference type="STRING" id="400772.RR49_00649"/>
<evidence type="ECO:0000256" key="3">
    <source>
        <dbReference type="ARBA" id="ARBA00022729"/>
    </source>
</evidence>
<dbReference type="SUPFAM" id="SSF51695">
    <property type="entry name" value="PLC-like phosphodiesterases"/>
    <property type="match status" value="1"/>
</dbReference>
<name>A0A0F0M2A0_9MICO</name>
<evidence type="ECO:0000256" key="5">
    <source>
        <dbReference type="ARBA" id="ARBA00022801"/>
    </source>
</evidence>
<dbReference type="GO" id="GO:0042597">
    <property type="term" value="C:periplasmic space"/>
    <property type="evidence" value="ECO:0007669"/>
    <property type="project" value="TreeGrafter"/>
</dbReference>
<evidence type="ECO:0000256" key="6">
    <source>
        <dbReference type="ARBA" id="ARBA00047512"/>
    </source>
</evidence>
<dbReference type="GO" id="GO:0008889">
    <property type="term" value="F:glycerophosphodiester phosphodiesterase activity"/>
    <property type="evidence" value="ECO:0007669"/>
    <property type="project" value="UniProtKB-EC"/>
</dbReference>
<dbReference type="Pfam" id="PF03009">
    <property type="entry name" value="GDPD"/>
    <property type="match status" value="1"/>
</dbReference>
<protein>
    <recommendedName>
        <fullName evidence="2">glycerophosphodiester phosphodiesterase</fullName>
        <ecNumber evidence="2">3.1.4.46</ecNumber>
    </recommendedName>
</protein>
<organism evidence="8 9">
    <name type="scientific">Microbacterium ginsengisoli</name>
    <dbReference type="NCBI Taxonomy" id="400772"/>
    <lineage>
        <taxon>Bacteria</taxon>
        <taxon>Bacillati</taxon>
        <taxon>Actinomycetota</taxon>
        <taxon>Actinomycetes</taxon>
        <taxon>Micrococcales</taxon>
        <taxon>Microbacteriaceae</taxon>
        <taxon>Microbacterium</taxon>
    </lineage>
</organism>
<keyword evidence="4" id="KW-0319">Glycerol metabolism</keyword>
<dbReference type="GO" id="GO:0006071">
    <property type="term" value="P:glycerol metabolic process"/>
    <property type="evidence" value="ECO:0007669"/>
    <property type="project" value="UniProtKB-KW"/>
</dbReference>
<comment type="catalytic activity">
    <reaction evidence="6">
        <text>a sn-glycero-3-phosphodiester + H2O = an alcohol + sn-glycerol 3-phosphate + H(+)</text>
        <dbReference type="Rhea" id="RHEA:12969"/>
        <dbReference type="ChEBI" id="CHEBI:15377"/>
        <dbReference type="ChEBI" id="CHEBI:15378"/>
        <dbReference type="ChEBI" id="CHEBI:30879"/>
        <dbReference type="ChEBI" id="CHEBI:57597"/>
        <dbReference type="ChEBI" id="CHEBI:83408"/>
        <dbReference type="EC" id="3.1.4.46"/>
    </reaction>
</comment>
<feature type="domain" description="GP-PDE" evidence="7">
    <location>
        <begin position="35"/>
        <end position="334"/>
    </location>
</feature>
<gene>
    <name evidence="8" type="primary">glpQ</name>
    <name evidence="8" type="ORF">RR49_00649</name>
</gene>
<dbReference type="PROSITE" id="PS51704">
    <property type="entry name" value="GP_PDE"/>
    <property type="match status" value="1"/>
</dbReference>
<reference evidence="8 9" key="1">
    <citation type="submission" date="2015-02" db="EMBL/GenBank/DDBJ databases">
        <title>Draft genome sequences of ten Microbacterium spp. with emphasis on heavy metal contaminated environments.</title>
        <authorList>
            <person name="Corretto E."/>
        </authorList>
    </citation>
    <scope>NUCLEOTIDE SEQUENCE [LARGE SCALE GENOMIC DNA]</scope>
    <source>
        <strain evidence="8 9">DSM 18659</strain>
    </source>
</reference>
<dbReference type="InterPro" id="IPR017946">
    <property type="entry name" value="PLC-like_Pdiesterase_TIM-brl"/>
</dbReference>
<dbReference type="AlphaFoldDB" id="A0A0F0M2A0"/>
<dbReference type="GO" id="GO:0006629">
    <property type="term" value="P:lipid metabolic process"/>
    <property type="evidence" value="ECO:0007669"/>
    <property type="project" value="InterPro"/>
</dbReference>
<dbReference type="EMBL" id="JYIY01000060">
    <property type="protein sequence ID" value="KJL38849.1"/>
    <property type="molecule type" value="Genomic_DNA"/>
</dbReference>
<comment type="caution">
    <text evidence="8">The sequence shown here is derived from an EMBL/GenBank/DDBJ whole genome shotgun (WGS) entry which is preliminary data.</text>
</comment>
<evidence type="ECO:0000256" key="4">
    <source>
        <dbReference type="ARBA" id="ARBA00022798"/>
    </source>
</evidence>
<evidence type="ECO:0000256" key="1">
    <source>
        <dbReference type="ARBA" id="ARBA00007277"/>
    </source>
</evidence>
<evidence type="ECO:0000313" key="9">
    <source>
        <dbReference type="Proteomes" id="UP000033451"/>
    </source>
</evidence>
<dbReference type="PANTHER" id="PTHR43620:SF7">
    <property type="entry name" value="GLYCEROPHOSPHODIESTER PHOSPHODIESTERASE GDPD5-RELATED"/>
    <property type="match status" value="1"/>
</dbReference>
<dbReference type="PATRIC" id="fig|400772.4.peg.684"/>
<keyword evidence="5 8" id="KW-0378">Hydrolase</keyword>
<comment type="similarity">
    <text evidence="1">Belongs to the glycerophosphoryl diester phosphodiesterase family.</text>
</comment>
<dbReference type="Proteomes" id="UP000033451">
    <property type="component" value="Unassembled WGS sequence"/>
</dbReference>
<keyword evidence="9" id="KW-1185">Reference proteome</keyword>